<dbReference type="CDD" id="cd00174">
    <property type="entry name" value="SH3"/>
    <property type="match status" value="1"/>
</dbReference>
<dbReference type="SMART" id="SM00325">
    <property type="entry name" value="RhoGEF"/>
    <property type="match status" value="1"/>
</dbReference>
<dbReference type="InterPro" id="IPR000261">
    <property type="entry name" value="EH_dom"/>
</dbReference>
<feature type="compositionally biased region" description="Pro residues" evidence="7">
    <location>
        <begin position="845"/>
        <end position="867"/>
    </location>
</feature>
<dbReference type="SUPFAM" id="SSF50044">
    <property type="entry name" value="SH3-domain"/>
    <property type="match status" value="2"/>
</dbReference>
<evidence type="ECO:0000259" key="10">
    <source>
        <dbReference type="PROSITE" id="PS50010"/>
    </source>
</evidence>
<feature type="compositionally biased region" description="Basic and acidic residues" evidence="7">
    <location>
        <begin position="1335"/>
        <end position="1359"/>
    </location>
</feature>
<feature type="compositionally biased region" description="Basic and acidic residues" evidence="7">
    <location>
        <begin position="732"/>
        <end position="749"/>
    </location>
</feature>
<feature type="domain" description="PH" evidence="9">
    <location>
        <begin position="1881"/>
        <end position="1974"/>
    </location>
</feature>
<dbReference type="Gene3D" id="2.30.29.30">
    <property type="entry name" value="Pleckstrin-homology domain (PH domain)/Phosphotyrosine-binding domain (PTB)"/>
    <property type="match status" value="1"/>
</dbReference>
<dbReference type="InterPro" id="IPR051480">
    <property type="entry name" value="Endocytic_GEF_Adapter"/>
</dbReference>
<dbReference type="GO" id="GO:0035556">
    <property type="term" value="P:intracellular signal transduction"/>
    <property type="evidence" value="ECO:0007669"/>
    <property type="project" value="InterPro"/>
</dbReference>
<evidence type="ECO:0000259" key="8">
    <source>
        <dbReference type="PROSITE" id="PS50002"/>
    </source>
</evidence>
<dbReference type="Pfam" id="PF16652">
    <property type="entry name" value="PH_13"/>
    <property type="match status" value="1"/>
</dbReference>
<dbReference type="Gene3D" id="1.20.900.10">
    <property type="entry name" value="Dbl homology (DH) domain"/>
    <property type="match status" value="1"/>
</dbReference>
<dbReference type="GO" id="GO:0003779">
    <property type="term" value="F:actin binding"/>
    <property type="evidence" value="ECO:0007669"/>
    <property type="project" value="InterPro"/>
</dbReference>
<dbReference type="Pfam" id="PF00018">
    <property type="entry name" value="SH3_1"/>
    <property type="match status" value="2"/>
</dbReference>
<dbReference type="PROSITE" id="PS50031">
    <property type="entry name" value="EH"/>
    <property type="match status" value="1"/>
</dbReference>
<evidence type="ECO:0000256" key="4">
    <source>
        <dbReference type="ARBA" id="ARBA00022443"/>
    </source>
</evidence>
<dbReference type="Proteomes" id="UP000030653">
    <property type="component" value="Unassembled WGS sequence"/>
</dbReference>
<comment type="subcellular location">
    <subcellularLocation>
        <location evidence="1">Cytoplasm</location>
    </subcellularLocation>
</comment>
<feature type="compositionally biased region" description="Basic and acidic residues" evidence="7">
    <location>
        <begin position="603"/>
        <end position="641"/>
    </location>
</feature>
<feature type="domain" description="WH2" evidence="13">
    <location>
        <begin position="1039"/>
        <end position="1056"/>
    </location>
</feature>
<feature type="compositionally biased region" description="Basic and acidic residues" evidence="7">
    <location>
        <begin position="756"/>
        <end position="844"/>
    </location>
</feature>
<dbReference type="PROSITE" id="PS50010">
    <property type="entry name" value="DH_2"/>
    <property type="match status" value="1"/>
</dbReference>
<dbReference type="GO" id="GO:0005085">
    <property type="term" value="F:guanyl-nucleotide exchange factor activity"/>
    <property type="evidence" value="ECO:0007669"/>
    <property type="project" value="InterPro"/>
</dbReference>
<dbReference type="PROSITE" id="PS51082">
    <property type="entry name" value="WH2"/>
    <property type="match status" value="1"/>
</dbReference>
<feature type="compositionally biased region" description="Low complexity" evidence="7">
    <location>
        <begin position="924"/>
        <end position="934"/>
    </location>
</feature>
<evidence type="ECO:0000256" key="1">
    <source>
        <dbReference type="ARBA" id="ARBA00004496"/>
    </source>
</evidence>
<feature type="region of interest" description="Disordered" evidence="7">
    <location>
        <begin position="1137"/>
        <end position="1162"/>
    </location>
</feature>
<dbReference type="InterPro" id="IPR000219">
    <property type="entry name" value="DH_dom"/>
</dbReference>
<dbReference type="CDD" id="cd00160">
    <property type="entry name" value="RhoGEF"/>
    <property type="match status" value="1"/>
</dbReference>
<feature type="region of interest" description="Disordered" evidence="7">
    <location>
        <begin position="1329"/>
        <end position="1481"/>
    </location>
</feature>
<dbReference type="SMART" id="SM00054">
    <property type="entry name" value="EFh"/>
    <property type="match status" value="2"/>
</dbReference>
<dbReference type="InterPro" id="IPR001849">
    <property type="entry name" value="PH_domain"/>
</dbReference>
<evidence type="ECO:0000256" key="5">
    <source>
        <dbReference type="ARBA" id="ARBA00022490"/>
    </source>
</evidence>
<keyword evidence="4 6" id="KW-0728">SH3 domain</keyword>
<dbReference type="GO" id="GO:0005509">
    <property type="term" value="F:calcium ion binding"/>
    <property type="evidence" value="ECO:0007669"/>
    <property type="project" value="InterPro"/>
</dbReference>
<evidence type="ECO:0000256" key="2">
    <source>
        <dbReference type="ARBA" id="ARBA00015110"/>
    </source>
</evidence>
<dbReference type="PROSITE" id="PS50003">
    <property type="entry name" value="PH_DOMAIN"/>
    <property type="match status" value="1"/>
</dbReference>
<dbReference type="Gene3D" id="2.30.30.40">
    <property type="entry name" value="SH3 Domains"/>
    <property type="match status" value="2"/>
</dbReference>
<reference evidence="14 15" key="1">
    <citation type="journal article" date="2012" name="Science">
        <title>The Paleozoic origin of enzymatic lignin decomposition reconstructed from 31 fungal genomes.</title>
        <authorList>
            <person name="Floudas D."/>
            <person name="Binder M."/>
            <person name="Riley R."/>
            <person name="Barry K."/>
            <person name="Blanchette R.A."/>
            <person name="Henrissat B."/>
            <person name="Martinez A.T."/>
            <person name="Otillar R."/>
            <person name="Spatafora J.W."/>
            <person name="Yadav J.S."/>
            <person name="Aerts A."/>
            <person name="Benoit I."/>
            <person name="Boyd A."/>
            <person name="Carlson A."/>
            <person name="Copeland A."/>
            <person name="Coutinho P.M."/>
            <person name="de Vries R.P."/>
            <person name="Ferreira P."/>
            <person name="Findley K."/>
            <person name="Foster B."/>
            <person name="Gaskell J."/>
            <person name="Glotzer D."/>
            <person name="Gorecki P."/>
            <person name="Heitman J."/>
            <person name="Hesse C."/>
            <person name="Hori C."/>
            <person name="Igarashi K."/>
            <person name="Jurgens J.A."/>
            <person name="Kallen N."/>
            <person name="Kersten P."/>
            <person name="Kohler A."/>
            <person name="Kuees U."/>
            <person name="Kumar T.K.A."/>
            <person name="Kuo A."/>
            <person name="LaButti K."/>
            <person name="Larrondo L.F."/>
            <person name="Lindquist E."/>
            <person name="Ling A."/>
            <person name="Lombard V."/>
            <person name="Lucas S."/>
            <person name="Lundell T."/>
            <person name="Martin R."/>
            <person name="McLaughlin D.J."/>
            <person name="Morgenstern I."/>
            <person name="Morin E."/>
            <person name="Murat C."/>
            <person name="Nagy L.G."/>
            <person name="Nolan M."/>
            <person name="Ohm R.A."/>
            <person name="Patyshakuliyeva A."/>
            <person name="Rokas A."/>
            <person name="Ruiz-Duenas F.J."/>
            <person name="Sabat G."/>
            <person name="Salamov A."/>
            <person name="Samejima M."/>
            <person name="Schmutz J."/>
            <person name="Slot J.C."/>
            <person name="St John F."/>
            <person name="Stenlid J."/>
            <person name="Sun H."/>
            <person name="Sun S."/>
            <person name="Syed K."/>
            <person name="Tsang A."/>
            <person name="Wiebenga A."/>
            <person name="Young D."/>
            <person name="Pisabarro A."/>
            <person name="Eastwood D.C."/>
            <person name="Martin F."/>
            <person name="Cullen D."/>
            <person name="Grigoriev I.V."/>
            <person name="Hibbett D.S."/>
        </authorList>
    </citation>
    <scope>NUCLEOTIDE SEQUENCE [LARGE SCALE GENOMIC DNA]</scope>
    <source>
        <strain evidence="14 15">DJM-731 SS1</strain>
    </source>
</reference>
<feature type="compositionally biased region" description="Low complexity" evidence="7">
    <location>
        <begin position="901"/>
        <end position="917"/>
    </location>
</feature>
<dbReference type="SUPFAM" id="SSF48065">
    <property type="entry name" value="DBL homology domain (DH-domain)"/>
    <property type="match status" value="1"/>
</dbReference>
<dbReference type="GO" id="GO:0005737">
    <property type="term" value="C:cytoplasm"/>
    <property type="evidence" value="ECO:0007669"/>
    <property type="project" value="UniProtKB-SubCell"/>
</dbReference>
<feature type="compositionally biased region" description="Low complexity" evidence="7">
    <location>
        <begin position="1139"/>
        <end position="1148"/>
    </location>
</feature>
<feature type="region of interest" description="Disordered" evidence="7">
    <location>
        <begin position="1504"/>
        <end position="1523"/>
    </location>
</feature>
<dbReference type="PROSITE" id="PS50222">
    <property type="entry name" value="EF_HAND_2"/>
    <property type="match status" value="1"/>
</dbReference>
<keyword evidence="5" id="KW-0963">Cytoplasm</keyword>
<evidence type="ECO:0000259" key="9">
    <source>
        <dbReference type="PROSITE" id="PS50003"/>
    </source>
</evidence>
<evidence type="ECO:0000313" key="15">
    <source>
        <dbReference type="Proteomes" id="UP000030653"/>
    </source>
</evidence>
<dbReference type="PROSITE" id="PS00741">
    <property type="entry name" value="DH_1"/>
    <property type="match status" value="1"/>
</dbReference>
<dbReference type="OMA" id="DATVYKY"/>
<dbReference type="InterPro" id="IPR002048">
    <property type="entry name" value="EF_hand_dom"/>
</dbReference>
<feature type="compositionally biased region" description="Pro residues" evidence="7">
    <location>
        <begin position="520"/>
        <end position="537"/>
    </location>
</feature>
<dbReference type="GO" id="GO:0035025">
    <property type="term" value="P:positive regulation of Rho protein signal transduction"/>
    <property type="evidence" value="ECO:0007669"/>
    <property type="project" value="TreeGrafter"/>
</dbReference>
<feature type="compositionally biased region" description="Basic and acidic residues" evidence="7">
    <location>
        <begin position="563"/>
        <end position="573"/>
    </location>
</feature>
<feature type="compositionally biased region" description="Acidic residues" evidence="7">
    <location>
        <begin position="1402"/>
        <end position="1426"/>
    </location>
</feature>
<feature type="region of interest" description="Disordered" evidence="7">
    <location>
        <begin position="248"/>
        <end position="301"/>
    </location>
</feature>
<feature type="compositionally biased region" description="Basic and acidic residues" evidence="7">
    <location>
        <begin position="280"/>
        <end position="295"/>
    </location>
</feature>
<feature type="compositionally biased region" description="Pro residues" evidence="7">
    <location>
        <begin position="1005"/>
        <end position="1020"/>
    </location>
</feature>
<feature type="domain" description="DH" evidence="10">
    <location>
        <begin position="1664"/>
        <end position="1844"/>
    </location>
</feature>
<evidence type="ECO:0000313" key="14">
    <source>
        <dbReference type="EMBL" id="EJU05869.1"/>
    </source>
</evidence>
<dbReference type="InterPro" id="IPR001452">
    <property type="entry name" value="SH3_domain"/>
</dbReference>
<feature type="compositionally biased region" description="Pro residues" evidence="7">
    <location>
        <begin position="670"/>
        <end position="713"/>
    </location>
</feature>
<evidence type="ECO:0000259" key="12">
    <source>
        <dbReference type="PROSITE" id="PS50222"/>
    </source>
</evidence>
<name>M5GAJ2_DACPD</name>
<feature type="compositionally biased region" description="Acidic residues" evidence="7">
    <location>
        <begin position="1149"/>
        <end position="1159"/>
    </location>
</feature>
<dbReference type="EMBL" id="JH795856">
    <property type="protein sequence ID" value="EJU05869.1"/>
    <property type="molecule type" value="Genomic_DNA"/>
</dbReference>
<feature type="compositionally biased region" description="Basic and acidic residues" evidence="7">
    <location>
        <begin position="403"/>
        <end position="517"/>
    </location>
</feature>
<feature type="compositionally biased region" description="Low complexity" evidence="7">
    <location>
        <begin position="1384"/>
        <end position="1401"/>
    </location>
</feature>
<dbReference type="InterPro" id="IPR001331">
    <property type="entry name" value="GDS_CDC24_CS"/>
</dbReference>
<feature type="compositionally biased region" description="Pro residues" evidence="7">
    <location>
        <begin position="643"/>
        <end position="661"/>
    </location>
</feature>
<dbReference type="InterPro" id="IPR011993">
    <property type="entry name" value="PH-like_dom_sf"/>
</dbReference>
<feature type="compositionally biased region" description="Pro residues" evidence="7">
    <location>
        <begin position="1508"/>
        <end position="1520"/>
    </location>
</feature>
<feature type="compositionally biased region" description="Basic and acidic residues" evidence="7">
    <location>
        <begin position="1427"/>
        <end position="1454"/>
    </location>
</feature>
<dbReference type="SUPFAM" id="SSF47473">
    <property type="entry name" value="EF-hand"/>
    <property type="match status" value="1"/>
</dbReference>
<dbReference type="InterPro" id="IPR003124">
    <property type="entry name" value="WH2_dom"/>
</dbReference>
<dbReference type="PROSITE" id="PS50002">
    <property type="entry name" value="SH3"/>
    <property type="match status" value="1"/>
</dbReference>
<dbReference type="HOGENOM" id="CLU_235129_0_0_1"/>
<feature type="domain" description="SH3" evidence="8">
    <location>
        <begin position="1252"/>
        <end position="1311"/>
    </location>
</feature>
<dbReference type="RefSeq" id="XP_040632763.1">
    <property type="nucleotide sequence ID" value="XM_040769720.1"/>
</dbReference>
<dbReference type="PRINTS" id="PR01217">
    <property type="entry name" value="PRICHEXTENSN"/>
</dbReference>
<evidence type="ECO:0000256" key="7">
    <source>
        <dbReference type="SAM" id="MobiDB-lite"/>
    </source>
</evidence>
<protein>
    <recommendedName>
        <fullName evidence="2">Actin cytoskeleton-regulatory complex protein PAN1</fullName>
    </recommendedName>
    <alternativeName>
        <fullName evidence="3">Actin cytoskeleton-regulatory complex protein pan1</fullName>
    </alternativeName>
</protein>
<dbReference type="STRING" id="1858805.M5GAJ2"/>
<evidence type="ECO:0000259" key="13">
    <source>
        <dbReference type="PROSITE" id="PS51082"/>
    </source>
</evidence>
<proteinExistence type="predicted"/>
<feature type="region of interest" description="Disordered" evidence="7">
    <location>
        <begin position="403"/>
        <end position="1021"/>
    </location>
</feature>
<dbReference type="InterPro" id="IPR035899">
    <property type="entry name" value="DBL_dom_sf"/>
</dbReference>
<dbReference type="Gene3D" id="1.10.238.10">
    <property type="entry name" value="EF-hand"/>
    <property type="match status" value="1"/>
</dbReference>
<dbReference type="SMART" id="SM00027">
    <property type="entry name" value="EH"/>
    <property type="match status" value="1"/>
</dbReference>
<dbReference type="SUPFAM" id="SSF50729">
    <property type="entry name" value="PH domain-like"/>
    <property type="match status" value="1"/>
</dbReference>
<evidence type="ECO:0000256" key="3">
    <source>
        <dbReference type="ARBA" id="ARBA00020728"/>
    </source>
</evidence>
<feature type="compositionally biased region" description="Low complexity" evidence="7">
    <location>
        <begin position="250"/>
        <end position="265"/>
    </location>
</feature>
<feature type="compositionally biased region" description="Polar residues" evidence="7">
    <location>
        <begin position="266"/>
        <end position="277"/>
    </location>
</feature>
<dbReference type="Pfam" id="PF00621">
    <property type="entry name" value="RhoGEF"/>
    <property type="match status" value="1"/>
</dbReference>
<dbReference type="Pfam" id="PF02205">
    <property type="entry name" value="WH2"/>
    <property type="match status" value="1"/>
</dbReference>
<keyword evidence="15" id="KW-1185">Reference proteome</keyword>
<feature type="domain" description="EF-hand" evidence="12">
    <location>
        <begin position="177"/>
        <end position="212"/>
    </location>
</feature>
<dbReference type="SMART" id="SM00326">
    <property type="entry name" value="SH3"/>
    <property type="match status" value="2"/>
</dbReference>
<dbReference type="PANTHER" id="PTHR46006:SF6">
    <property type="entry name" value="INTERSECTIN-2 ISOFORM X1"/>
    <property type="match status" value="1"/>
</dbReference>
<dbReference type="InterPro" id="IPR011992">
    <property type="entry name" value="EF-hand-dom_pair"/>
</dbReference>
<dbReference type="OrthoDB" id="1716625at2759"/>
<evidence type="ECO:0000259" key="11">
    <source>
        <dbReference type="PROSITE" id="PS50031"/>
    </source>
</evidence>
<feature type="compositionally biased region" description="Polar residues" evidence="7">
    <location>
        <begin position="988"/>
        <end position="998"/>
    </location>
</feature>
<dbReference type="InterPro" id="IPR036028">
    <property type="entry name" value="SH3-like_dom_sf"/>
</dbReference>
<feature type="domain" description="EH" evidence="11">
    <location>
        <begin position="144"/>
        <end position="233"/>
    </location>
</feature>
<dbReference type="Pfam" id="PF12763">
    <property type="entry name" value="EH"/>
    <property type="match status" value="1"/>
</dbReference>
<dbReference type="PANTHER" id="PTHR46006">
    <property type="entry name" value="RHO GUANINE NUCLEOTIDE EXCHANGE FACTOR AT 64C, ISOFORM A"/>
    <property type="match status" value="1"/>
</dbReference>
<dbReference type="GeneID" id="63684782"/>
<dbReference type="CDD" id="cd00052">
    <property type="entry name" value="EH"/>
    <property type="match status" value="1"/>
</dbReference>
<gene>
    <name evidence="14" type="ORF">DACRYDRAFT_113893</name>
</gene>
<accession>M5GAJ2</accession>
<evidence type="ECO:0000256" key="6">
    <source>
        <dbReference type="PROSITE-ProRule" id="PRU00192"/>
    </source>
</evidence>
<organism evidence="14 15">
    <name type="scientific">Dacryopinax primogenitus (strain DJM 731)</name>
    <name type="common">Brown rot fungus</name>
    <dbReference type="NCBI Taxonomy" id="1858805"/>
    <lineage>
        <taxon>Eukaryota</taxon>
        <taxon>Fungi</taxon>
        <taxon>Dikarya</taxon>
        <taxon>Basidiomycota</taxon>
        <taxon>Agaricomycotina</taxon>
        <taxon>Dacrymycetes</taxon>
        <taxon>Dacrymycetales</taxon>
        <taxon>Dacrymycetaceae</taxon>
        <taxon>Dacryopinax</taxon>
    </lineage>
</organism>
<dbReference type="SMART" id="SM00233">
    <property type="entry name" value="PH"/>
    <property type="match status" value="1"/>
</dbReference>
<sequence>MAWNPPRQNYGQPYIHPNIPLQPPQPYLRPSPSPMVLSQPAGFPMQGGMGVGGLSAQPTGFPGGRLMPQPTGFPGTVDPRLLTMANTFMPANPSAPYTGQGPQGLSLPPALPTSFAAPALPQLPQPTGAPQAAKPTSWALTREEKKQYDSIFRAWDTSNTGFIDGSTALEVFGQSGLSRDELAQIWTLADADNKGRLDLGEFHVAMGLIYRRLNGAPVPQTLPQELVPPSSRDLNSSVDFLKDLLRTDTRSATPPSSSPGTQPTSYAKTRSLYSSATPAARKDATVYKHDDDDSRGYASNKRHIDRRAVRFSGEEPGEGRREDLGVMRRELEEAGRALERSSQVDREDEVLDKELDDLRWRVRRVKDDLDFAQRRGSSSTAEEKRRLERELWGLVHEKIPEVEQKVEERERRRKRDERDWVERRDGRNDRNAGRGFERGTFDERDREDRGRDRDRDREYDDRDRERDRERDRDRGYDRDRERDREYDRDRDRDRAPDRERDYDRDRDRDRPRSRGETRSPAPPPSAPAPALAPPPQAPARTPTPVANTRSMTPSERSAFLKAEAQRKILERQRALGLAPSPSPQTDTASAPAGVGTGGVDEEVEKRLEEEKREKEERGRRGEREAEERERVRRERIERERGAAPPPPAAPAPAAPPAPTPPSLGTAGAKPPAPKPKGRAAPPPPPLRKPVVPVPSPRPVVAAPPPPAPVPVPRTPASAPAAPTPPVSLLGPGREDPEEKALREREEALKASRAARQAREERMRELERAEREEREAEEREQKERQDRQRKDRELQEQQQRKDRELQLKKEREERMALLEREEREEREAAEAQEKRERERRERTPRPSEPTPPAPPAPAPPAPPAPVAPVPVAQNGNAAPLRHNPFRKDTVLVVPTPPPAPAVPAVTTPGGGNNPFFKAGAGGAGAAAPTPVAAAPRPVFNTAPSDSDWGSIKEKSDSEDSSDDEYTANRNTRAVLAKQLFGGIMPARPTSGQSGGRESTPTSPAMSAPPPPAPPLAPPPPARAMAAGIAAPVPAPAGPGDLSALLTGIQAGTKLRKTVTNDRSGPASGGRVIGDAGVPEYIAHPVPVPEALEPSYPSPAIRVSPEPLSGLEEHQEMTPRSLNRQSVDWYAGLAADHAGASVSPSVPSVAEADEDNADAESEPMTARTVVPEIQIGEHEEVQEAGLLDDVDMSKDVCVRTLYAYQGQRDADLTFQENFVIAAHPAKAGGDWWYGEVATTGALGFFPRSYVEEMSNIVAAKALYAYEGSTPEELNFAEGDHITVVDRSDGNWWKAEQGGVIFNVPAAYLEVQGAKLASALSAEDEVILEFEEAEDHDAEGTAKLPKDHGPGRVENDVSRRGVDPSPELSSTTSAMAVGLGLAPPTPSSSVFSPFPSSPGPSSEAVPDDEESSSSDDEYLSFESEENEEHEDGHEDKEYREAKRLAEQKAREIERQRVMEAAGLVVKTDTHRKPPPPPVRRMSRRHRPPHLTNVADLQKLQTVPELNRNKPLPIPSIPTSPTPQSPAVRYVDDAFQRYEEFRQRQPRNRQSMASTISLETMPTPSSPGFTPLSPVLTVGSVNSIGSATSQHAASRSDDLRSSWASFLNKIKPGSAGLGELRPPPIISGPISAPISGAASRENSPAFGTTWSTLVSKEALEGMPDRERKRQEAIFELINTEDTYVRDLQLIVEIFYKSIIEYLDQKSGKLIFDNIEDILLCNSTFLSSLEERQKQCRLYVDVIGDILEEYMANMVIYESYCVNQAPASRVLQRLRETNKPLGEHLDQLRIDPDVRGLDLSSYLLEPMQRITRYPLLLRQVLHYTEGVDAPAIQRALDTATAILDTINESIREREGEERLAAVSKDLWIGNGQLILNSDTRYMGHRRLLKEGTLYKAKSGRRLQVFLCSDILVMTTDSPMTLYRMPIPLSELSVKDMPSRDDSHFQLVLAYPRGGESVGLRAASPRECHSWMKALNDAVQACSRAEKRASRRR</sequence>